<dbReference type="Proteomes" id="UP000825890">
    <property type="component" value="Unassembled WGS sequence"/>
</dbReference>
<dbReference type="AlphaFoldDB" id="A0A9P3CDC8"/>
<dbReference type="OrthoDB" id="10553007at2759"/>
<feature type="compositionally biased region" description="Acidic residues" evidence="1">
    <location>
        <begin position="247"/>
        <end position="259"/>
    </location>
</feature>
<dbReference type="GeneID" id="68290062"/>
<dbReference type="InterPro" id="IPR001202">
    <property type="entry name" value="WW_dom"/>
</dbReference>
<reference evidence="3 4" key="1">
    <citation type="submission" date="2021-01" db="EMBL/GenBank/DDBJ databases">
        <title>Cercospora kikuchii MAFF 305040 whole genome shotgun sequence.</title>
        <authorList>
            <person name="Kashiwa T."/>
            <person name="Suzuki T."/>
        </authorList>
    </citation>
    <scope>NUCLEOTIDE SEQUENCE [LARGE SCALE GENOMIC DNA]</scope>
    <source>
        <strain evidence="3 4">MAFF 305040</strain>
    </source>
</reference>
<organism evidence="3 4">
    <name type="scientific">Cercospora kikuchii</name>
    <dbReference type="NCBI Taxonomy" id="84275"/>
    <lineage>
        <taxon>Eukaryota</taxon>
        <taxon>Fungi</taxon>
        <taxon>Dikarya</taxon>
        <taxon>Ascomycota</taxon>
        <taxon>Pezizomycotina</taxon>
        <taxon>Dothideomycetes</taxon>
        <taxon>Dothideomycetidae</taxon>
        <taxon>Mycosphaerellales</taxon>
        <taxon>Mycosphaerellaceae</taxon>
        <taxon>Cercospora</taxon>
    </lineage>
</organism>
<keyword evidence="4" id="KW-1185">Reference proteome</keyword>
<feature type="compositionally biased region" description="Basic residues" evidence="1">
    <location>
        <begin position="291"/>
        <end position="303"/>
    </location>
</feature>
<feature type="region of interest" description="Disordered" evidence="1">
    <location>
        <begin position="164"/>
        <end position="328"/>
    </location>
</feature>
<feature type="domain" description="WW" evidence="2">
    <location>
        <begin position="67"/>
        <end position="100"/>
    </location>
</feature>
<dbReference type="EMBL" id="BOLY01000003">
    <property type="protein sequence ID" value="GIZ41172.1"/>
    <property type="molecule type" value="Genomic_DNA"/>
</dbReference>
<gene>
    <name evidence="3" type="ORF">CKM354_000448700</name>
</gene>
<name>A0A9P3CDC8_9PEZI</name>
<feature type="compositionally biased region" description="Polar residues" evidence="1">
    <location>
        <begin position="172"/>
        <end position="182"/>
    </location>
</feature>
<comment type="caution">
    <text evidence="3">The sequence shown here is derived from an EMBL/GenBank/DDBJ whole genome shotgun (WGS) entry which is preliminary data.</text>
</comment>
<evidence type="ECO:0000256" key="1">
    <source>
        <dbReference type="SAM" id="MobiDB-lite"/>
    </source>
</evidence>
<accession>A0A9P3CDC8</accession>
<proteinExistence type="predicted"/>
<feature type="compositionally biased region" description="Basic and acidic residues" evidence="1">
    <location>
        <begin position="234"/>
        <end position="246"/>
    </location>
</feature>
<feature type="compositionally biased region" description="Basic and acidic residues" evidence="1">
    <location>
        <begin position="349"/>
        <end position="376"/>
    </location>
</feature>
<evidence type="ECO:0000313" key="3">
    <source>
        <dbReference type="EMBL" id="GIZ41172.1"/>
    </source>
</evidence>
<sequence length="410" mass="46566">MKQFSDVSEHGDKCRTDSFICQPTERGVASTQYSLTQDDVQLENHAAERQSTTGIDLHLAGIDPPIGQLPPGWNSFHDSSTKKDYYVSPTGHVQWQHPLQGPPPPPLPQVSGSEVDRSSIEASSAIHNEEAQLLPPPTSHSKRKRNADEIEEISARLTILRESLEDSRSFRTPEQTSGTQVQPPSSSNASALPATSNNGNEERPLAGDTDSQSDPHVRDMLTNLAGLVDDDGEGTDKRRETPRIEEAENEEASDDDDESTVIIVEREKPLENKEQEKKSRQQGHRGETRRQMRKRLRKERKLARTPAENEALRQNRIQHRKKKKEAKAHAEMLERFVNDQEVDKLAKAAAEAKTKNKDEDLRKKRRQEQKEKEEMKLMIAASQKETLRQKRIQERGERRLARAEVNWQAE</sequence>
<dbReference type="PROSITE" id="PS50020">
    <property type="entry name" value="WW_DOMAIN_2"/>
    <property type="match status" value="1"/>
</dbReference>
<feature type="compositionally biased region" description="Basic residues" evidence="1">
    <location>
        <begin position="316"/>
        <end position="326"/>
    </location>
</feature>
<feature type="compositionally biased region" description="Low complexity" evidence="1">
    <location>
        <begin position="183"/>
        <end position="198"/>
    </location>
</feature>
<feature type="region of interest" description="Disordered" evidence="1">
    <location>
        <begin position="69"/>
        <end position="149"/>
    </location>
</feature>
<feature type="compositionally biased region" description="Basic and acidic residues" evidence="1">
    <location>
        <begin position="264"/>
        <end position="290"/>
    </location>
</feature>
<evidence type="ECO:0000259" key="2">
    <source>
        <dbReference type="PROSITE" id="PS50020"/>
    </source>
</evidence>
<feature type="compositionally biased region" description="Basic and acidic residues" evidence="1">
    <location>
        <begin position="385"/>
        <end position="402"/>
    </location>
</feature>
<evidence type="ECO:0000313" key="4">
    <source>
        <dbReference type="Proteomes" id="UP000825890"/>
    </source>
</evidence>
<dbReference type="RefSeq" id="XP_044655659.1">
    <property type="nucleotide sequence ID" value="XM_044799724.1"/>
</dbReference>
<feature type="region of interest" description="Disordered" evidence="1">
    <location>
        <begin position="349"/>
        <end position="410"/>
    </location>
</feature>
<protein>
    <recommendedName>
        <fullName evidence="2">WW domain-containing protein</fullName>
    </recommendedName>
</protein>